<dbReference type="InterPro" id="IPR024096">
    <property type="entry name" value="NO_sig/Golgi_transp_ligand-bd"/>
</dbReference>
<comment type="caution">
    <text evidence="2">The sequence shown here is derived from an EMBL/GenBank/DDBJ whole genome shotgun (WGS) entry which is preliminary data.</text>
</comment>
<dbReference type="EMBL" id="DUFW01000007">
    <property type="protein sequence ID" value="HIH21149.1"/>
    <property type="molecule type" value="Genomic_DNA"/>
</dbReference>
<dbReference type="Gene3D" id="3.30.1380.20">
    <property type="entry name" value="Trafficking protein particle complex subunit 3"/>
    <property type="match status" value="1"/>
</dbReference>
<reference evidence="3" key="2">
    <citation type="submission" date="2021-03" db="EMBL/GenBank/DDBJ databases">
        <authorList>
            <person name="Jaffe A."/>
        </authorList>
    </citation>
    <scope>NUCLEOTIDE SEQUENCE</scope>
    <source>
        <strain evidence="3">RIFCSPLOWO2_01_FULL_43_13</strain>
    </source>
</reference>
<dbReference type="Proteomes" id="UP000527315">
    <property type="component" value="Unassembled WGS sequence"/>
</dbReference>
<evidence type="ECO:0000313" key="4">
    <source>
        <dbReference type="Proteomes" id="UP000527315"/>
    </source>
</evidence>
<sequence length="178" mass="20279">MEEGRISLFRIPIAIVPVDFESALVKRLFDKVGFDETFDILYTEAKRGAIDYCVELKKNTSAKGHELANLYAQIITMSGYGKATVTDFDPLSKKVFCRFDNSPIATRYIARYGKSKFPLDIITCGFYAGSFNVLFDADYDAFEVSCIGRGDPFCNFVYGEPKYIQELRKVRMEQFLSK</sequence>
<name>A0A7J4KUC4_9ARCH</name>
<gene>
    <name evidence="1" type="ORF">HA222_00600</name>
    <name evidence="2" type="ORF">HA227_00705</name>
    <name evidence="3" type="ORF">J4478_00105</name>
</gene>
<evidence type="ECO:0000313" key="1">
    <source>
        <dbReference type="EMBL" id="HIH21149.1"/>
    </source>
</evidence>
<evidence type="ECO:0000313" key="3">
    <source>
        <dbReference type="EMBL" id="MBS3057791.1"/>
    </source>
</evidence>
<reference evidence="3" key="3">
    <citation type="submission" date="2021-05" db="EMBL/GenBank/DDBJ databases">
        <title>Protein family content uncovers lineage relationships and bacterial pathway maintenance mechanisms in DPANN archaea.</title>
        <authorList>
            <person name="Castelle C.J."/>
            <person name="Meheust R."/>
            <person name="Jaffe A.L."/>
            <person name="Seitz K."/>
            <person name="Gong X."/>
            <person name="Baker B.J."/>
            <person name="Banfield J.F."/>
        </authorList>
    </citation>
    <scope>NUCLEOTIDE SEQUENCE</scope>
    <source>
        <strain evidence="3">RIFCSPLOWO2_01_FULL_43_13</strain>
    </source>
</reference>
<proteinExistence type="predicted"/>
<dbReference type="Proteomes" id="UP000680185">
    <property type="component" value="Unassembled WGS sequence"/>
</dbReference>
<organism evidence="2 4">
    <name type="scientific">Candidatus Iainarchaeum sp</name>
    <dbReference type="NCBI Taxonomy" id="3101447"/>
    <lineage>
        <taxon>Archaea</taxon>
        <taxon>Candidatus Iainarchaeota</taxon>
        <taxon>Candidatus Iainarchaeia</taxon>
        <taxon>Candidatus Iainarchaeales</taxon>
        <taxon>Candidatus Iainarchaeaceae</taxon>
        <taxon>Candidatus Iainarchaeum</taxon>
    </lineage>
</organism>
<dbReference type="EMBL" id="DUFJ01000017">
    <property type="protein sequence ID" value="HIH32749.1"/>
    <property type="molecule type" value="Genomic_DNA"/>
</dbReference>
<dbReference type="EMBL" id="JAGVWB010000001">
    <property type="protein sequence ID" value="MBS3057791.1"/>
    <property type="molecule type" value="Genomic_DNA"/>
</dbReference>
<evidence type="ECO:0000313" key="5">
    <source>
        <dbReference type="Proteomes" id="UP000590964"/>
    </source>
</evidence>
<accession>A0A7J4KUC4</accession>
<evidence type="ECO:0008006" key="6">
    <source>
        <dbReference type="Google" id="ProtNLM"/>
    </source>
</evidence>
<protein>
    <recommendedName>
        <fullName evidence="6">4-vinyl reductase 4VR domain-containing protein</fullName>
    </recommendedName>
</protein>
<reference evidence="4 5" key="1">
    <citation type="journal article" date="2020" name="bioRxiv">
        <title>A rank-normalized archaeal taxonomy based on genome phylogeny resolves widespread incomplete and uneven classifications.</title>
        <authorList>
            <person name="Rinke C."/>
            <person name="Chuvochina M."/>
            <person name="Mussig A.J."/>
            <person name="Chaumeil P.-A."/>
            <person name="Waite D.W."/>
            <person name="Whitman W.B."/>
            <person name="Parks D.H."/>
            <person name="Hugenholtz P."/>
        </authorList>
    </citation>
    <scope>NUCLEOTIDE SEQUENCE [LARGE SCALE GENOMIC DNA]</scope>
</reference>
<dbReference type="Proteomes" id="UP000590964">
    <property type="component" value="Unassembled WGS sequence"/>
</dbReference>
<dbReference type="AlphaFoldDB" id="A0A7J4KUC4"/>
<dbReference type="SUPFAM" id="SSF111126">
    <property type="entry name" value="Ligand-binding domain in the NO signalling and Golgi transport"/>
    <property type="match status" value="1"/>
</dbReference>
<evidence type="ECO:0000313" key="2">
    <source>
        <dbReference type="EMBL" id="HIH32749.1"/>
    </source>
</evidence>